<proteinExistence type="predicted"/>
<evidence type="ECO:0000313" key="1">
    <source>
        <dbReference type="EMBL" id="DAD78157.1"/>
    </source>
</evidence>
<dbReference type="EMBL" id="BK014839">
    <property type="protein sequence ID" value="DAD78157.1"/>
    <property type="molecule type" value="Genomic_DNA"/>
</dbReference>
<organism evidence="1">
    <name type="scientific">Siphoviridae sp. ctrgt10</name>
    <dbReference type="NCBI Taxonomy" id="2826479"/>
    <lineage>
        <taxon>Viruses</taxon>
        <taxon>Duplodnaviria</taxon>
        <taxon>Heunggongvirae</taxon>
        <taxon>Uroviricota</taxon>
        <taxon>Caudoviricetes</taxon>
    </lineage>
</organism>
<sequence>MAKLLSTTSRVQVPYIVVTIGDYTFGLYSKVKTTVEVDKKYYSAIKTTYPNYMKSLVVQKVNGAFNTYTLVMEYGITQSDDPNMFEKVFGSVSTSRKIKFTYGDCATPSYMYRDEEAIITNIRSSLDTANAKITYTITATSTALKSTAGLFSFPSYAKIKPSDLIVNLLKNKAYGLQDIFYGMHNVELVLSKGIILRDDQAVRIEAKSNVTPWEYISYLVTCMVCDKDNSKSVKNTRYTITVHDDISGLLDGPYFQIQRLTTSLQQLTSVDFYEINIGYPDREFVSSFSVNDDQSYAILYNYSNKIQQSNYVYRVGDDGVPVEIFSPTLTNSKELYRTTEADRTWWTDLTQFPIKATLVIRGLLRAILLMSYIKINVYYYGKKHSSSGIYAVTKQEDTINQSGYFTTLSLLRVGGDSDN</sequence>
<accession>A0A8S5M775</accession>
<name>A0A8S5M775_9CAUD</name>
<protein>
    <submittedName>
        <fullName evidence="1">Uncharacterized protein</fullName>
    </submittedName>
</protein>
<reference evidence="1" key="1">
    <citation type="journal article" date="2021" name="Proc. Natl. Acad. Sci. U.S.A.">
        <title>A Catalog of Tens of Thousands of Viruses from Human Metagenomes Reveals Hidden Associations with Chronic Diseases.</title>
        <authorList>
            <person name="Tisza M.J."/>
            <person name="Buck C.B."/>
        </authorList>
    </citation>
    <scope>NUCLEOTIDE SEQUENCE</scope>
    <source>
        <strain evidence="1">Ctrgt10</strain>
    </source>
</reference>